<gene>
    <name evidence="1" type="ORF">LAMI_0B01310G</name>
</gene>
<dbReference type="AlphaFoldDB" id="A0A1G4ITL8"/>
<reference evidence="1 2" key="1">
    <citation type="submission" date="2016-03" db="EMBL/GenBank/DDBJ databases">
        <authorList>
            <person name="Devillers H."/>
        </authorList>
    </citation>
    <scope>NUCLEOTIDE SEQUENCE [LARGE SCALE GENOMIC DNA]</scope>
    <source>
        <strain evidence="1">CBS 11717</strain>
    </source>
</reference>
<dbReference type="Pfam" id="PF07189">
    <property type="entry name" value="SF3b10"/>
    <property type="match status" value="1"/>
</dbReference>
<dbReference type="Proteomes" id="UP000191024">
    <property type="component" value="Chromosome B"/>
</dbReference>
<name>A0A1G4ITL8_9SACH</name>
<sequence length="97" mass="11483">MSDKHKEQQLFQTMKHKHLGLGNESTTKEEWMIHVKRDTYYSLLAHSMSVEYLTLSRDNTSKRITEMELINKMCDDLCKKPRNGLQSDSRPIKIQRT</sequence>
<evidence type="ECO:0000313" key="2">
    <source>
        <dbReference type="Proteomes" id="UP000191024"/>
    </source>
</evidence>
<dbReference type="GO" id="GO:0005686">
    <property type="term" value="C:U2 snRNP"/>
    <property type="evidence" value="ECO:0007669"/>
    <property type="project" value="TreeGrafter"/>
</dbReference>
<dbReference type="OrthoDB" id="274726at2759"/>
<proteinExistence type="predicted"/>
<protein>
    <submittedName>
        <fullName evidence="1">LAMI_0B01310g1_1</fullName>
    </submittedName>
</protein>
<dbReference type="GO" id="GO:0000398">
    <property type="term" value="P:mRNA splicing, via spliceosome"/>
    <property type="evidence" value="ECO:0007669"/>
    <property type="project" value="TreeGrafter"/>
</dbReference>
<organism evidence="1 2">
    <name type="scientific">Lachancea mirantina</name>
    <dbReference type="NCBI Taxonomy" id="1230905"/>
    <lineage>
        <taxon>Eukaryota</taxon>
        <taxon>Fungi</taxon>
        <taxon>Dikarya</taxon>
        <taxon>Ascomycota</taxon>
        <taxon>Saccharomycotina</taxon>
        <taxon>Saccharomycetes</taxon>
        <taxon>Saccharomycetales</taxon>
        <taxon>Saccharomycetaceae</taxon>
        <taxon>Lachancea</taxon>
    </lineage>
</organism>
<dbReference type="EMBL" id="LT598464">
    <property type="protein sequence ID" value="SCU80232.1"/>
    <property type="molecule type" value="Genomic_DNA"/>
</dbReference>
<dbReference type="STRING" id="1230905.A0A1G4ITL8"/>
<dbReference type="GO" id="GO:0071011">
    <property type="term" value="C:precatalytic spliceosome"/>
    <property type="evidence" value="ECO:0007669"/>
    <property type="project" value="TreeGrafter"/>
</dbReference>
<keyword evidence="2" id="KW-1185">Reference proteome</keyword>
<dbReference type="PANTHER" id="PTHR20978">
    <property type="entry name" value="SPLICING FACTOR 3B SUBUNIT 5"/>
    <property type="match status" value="1"/>
</dbReference>
<accession>A0A1G4ITL8</accession>
<dbReference type="InterPro" id="IPR009846">
    <property type="entry name" value="SF3b5/RDS3-10"/>
</dbReference>
<dbReference type="PANTHER" id="PTHR20978:SF0">
    <property type="entry name" value="SPLICING FACTOR 3B SUBUNIT 5"/>
    <property type="match status" value="1"/>
</dbReference>
<evidence type="ECO:0000313" key="1">
    <source>
        <dbReference type="EMBL" id="SCU80232.1"/>
    </source>
</evidence>